<dbReference type="GO" id="GO:0046872">
    <property type="term" value="F:metal ion binding"/>
    <property type="evidence" value="ECO:0007669"/>
    <property type="project" value="UniProtKB-KW"/>
</dbReference>
<dbReference type="GO" id="GO:0003723">
    <property type="term" value="F:RNA binding"/>
    <property type="evidence" value="ECO:0007669"/>
    <property type="project" value="UniProtKB-KW"/>
</dbReference>
<evidence type="ECO:0000256" key="2">
    <source>
        <dbReference type="ARBA" id="ARBA00007265"/>
    </source>
</evidence>
<keyword evidence="7" id="KW-0460">Magnesium</keyword>
<gene>
    <name evidence="12" type="ORF">BR63_17805</name>
</gene>
<evidence type="ECO:0000256" key="8">
    <source>
        <dbReference type="ARBA" id="ARBA00022884"/>
    </source>
</evidence>
<dbReference type="PROSITE" id="PS50112">
    <property type="entry name" value="PAS"/>
    <property type="match status" value="1"/>
</dbReference>
<comment type="similarity">
    <text evidence="2">Belongs to the tRNA nucleotidyltransferase/poly(A) polymerase family.</text>
</comment>
<dbReference type="InterPro" id="IPR000014">
    <property type="entry name" value="PAS"/>
</dbReference>
<dbReference type="SMART" id="SM00116">
    <property type="entry name" value="CBS"/>
    <property type="match status" value="2"/>
</dbReference>
<keyword evidence="9" id="KW-0129">CBS domain</keyword>
<dbReference type="AlphaFoldDB" id="A0A7G6E796"/>
<dbReference type="InterPro" id="IPR000644">
    <property type="entry name" value="CBS_dom"/>
</dbReference>
<dbReference type="InterPro" id="IPR035965">
    <property type="entry name" value="PAS-like_dom_sf"/>
</dbReference>
<evidence type="ECO:0000256" key="1">
    <source>
        <dbReference type="ARBA" id="ARBA00001946"/>
    </source>
</evidence>
<dbReference type="InterPro" id="IPR046342">
    <property type="entry name" value="CBS_dom_sf"/>
</dbReference>
<name>A0A7G6E796_THEFR</name>
<evidence type="ECO:0000256" key="9">
    <source>
        <dbReference type="PROSITE-ProRule" id="PRU00703"/>
    </source>
</evidence>
<dbReference type="CDD" id="cd02205">
    <property type="entry name" value="CBS_pair_SF"/>
    <property type="match status" value="1"/>
</dbReference>
<dbReference type="Pfam" id="PF00571">
    <property type="entry name" value="CBS"/>
    <property type="match status" value="2"/>
</dbReference>
<keyword evidence="13" id="KW-1185">Reference proteome</keyword>
<dbReference type="SMART" id="SM00091">
    <property type="entry name" value="PAS"/>
    <property type="match status" value="1"/>
</dbReference>
<dbReference type="SUPFAM" id="SSF55785">
    <property type="entry name" value="PYP-like sensor domain (PAS domain)"/>
    <property type="match status" value="1"/>
</dbReference>
<reference evidence="12 13" key="1">
    <citation type="journal article" date="2019" name="Front. Microbiol.">
        <title>Thermoanaerosceptrum fracticalcis gen. nov. sp. nov., a Novel Fumarate-Fermenting Microorganism From a Deep Fractured Carbonate Aquifer of the US Great Basin.</title>
        <authorList>
            <person name="Hamilton-Brehm S.D."/>
            <person name="Stewart L.E."/>
            <person name="Zavarin M."/>
            <person name="Caldwell M."/>
            <person name="Lawson P.A."/>
            <person name="Onstott T.C."/>
            <person name="Grzymski J."/>
            <person name="Neveux I."/>
            <person name="Lollar B.S."/>
            <person name="Russell C.E."/>
            <person name="Moser D.P."/>
        </authorList>
    </citation>
    <scope>NUCLEOTIDE SEQUENCE [LARGE SCALE GENOMIC DNA]</scope>
    <source>
        <strain evidence="12 13">DRI-13</strain>
    </source>
</reference>
<proteinExistence type="inferred from homology"/>
<dbReference type="Proteomes" id="UP000515847">
    <property type="component" value="Chromosome"/>
</dbReference>
<dbReference type="InterPro" id="IPR052390">
    <property type="entry name" value="tRNA_nt/polyA_polymerase"/>
</dbReference>
<dbReference type="NCBIfam" id="TIGR00229">
    <property type="entry name" value="sensory_box"/>
    <property type="match status" value="1"/>
</dbReference>
<dbReference type="PANTHER" id="PTHR47788:SF1">
    <property type="entry name" value="A-ADDING TRNA NUCLEOTIDYLTRANSFERASE"/>
    <property type="match status" value="1"/>
</dbReference>
<evidence type="ECO:0000313" key="13">
    <source>
        <dbReference type="Proteomes" id="UP000515847"/>
    </source>
</evidence>
<accession>A0A7G6E796</accession>
<dbReference type="GO" id="GO:0008033">
    <property type="term" value="P:tRNA processing"/>
    <property type="evidence" value="ECO:0007669"/>
    <property type="project" value="UniProtKB-KW"/>
</dbReference>
<feature type="domain" description="PAS" evidence="10">
    <location>
        <begin position="123"/>
        <end position="173"/>
    </location>
</feature>
<evidence type="ECO:0000259" key="10">
    <source>
        <dbReference type="PROSITE" id="PS50112"/>
    </source>
</evidence>
<dbReference type="GO" id="GO:0016779">
    <property type="term" value="F:nucleotidyltransferase activity"/>
    <property type="evidence" value="ECO:0007669"/>
    <property type="project" value="UniProtKB-KW"/>
</dbReference>
<dbReference type="EMBL" id="CP045798">
    <property type="protein sequence ID" value="QNB47950.1"/>
    <property type="molecule type" value="Genomic_DNA"/>
</dbReference>
<evidence type="ECO:0000259" key="11">
    <source>
        <dbReference type="PROSITE" id="PS51371"/>
    </source>
</evidence>
<dbReference type="PROSITE" id="PS51371">
    <property type="entry name" value="CBS"/>
    <property type="match status" value="1"/>
</dbReference>
<evidence type="ECO:0000256" key="3">
    <source>
        <dbReference type="ARBA" id="ARBA00022694"/>
    </source>
</evidence>
<dbReference type="GO" id="GO:0000166">
    <property type="term" value="F:nucleotide binding"/>
    <property type="evidence" value="ECO:0007669"/>
    <property type="project" value="UniProtKB-KW"/>
</dbReference>
<dbReference type="RefSeq" id="WP_051965944.1">
    <property type="nucleotide sequence ID" value="NZ_CP045798.1"/>
</dbReference>
<dbReference type="PANTHER" id="PTHR47788">
    <property type="entry name" value="POLYA POLYMERASE"/>
    <property type="match status" value="1"/>
</dbReference>
<dbReference type="SUPFAM" id="SSF54631">
    <property type="entry name" value="CBS-domain pair"/>
    <property type="match status" value="1"/>
</dbReference>
<dbReference type="OrthoDB" id="384703at2"/>
<keyword evidence="4" id="KW-0548">Nucleotidyltransferase</keyword>
<comment type="cofactor">
    <cofactor evidence="1">
        <name>Mg(2+)</name>
        <dbReference type="ChEBI" id="CHEBI:18420"/>
    </cofactor>
</comment>
<evidence type="ECO:0000256" key="6">
    <source>
        <dbReference type="ARBA" id="ARBA00022741"/>
    </source>
</evidence>
<dbReference type="Pfam" id="PF00989">
    <property type="entry name" value="PAS"/>
    <property type="match status" value="1"/>
</dbReference>
<feature type="domain" description="CBS" evidence="11">
    <location>
        <begin position="6"/>
        <end position="64"/>
    </location>
</feature>
<dbReference type="CDD" id="cd00130">
    <property type="entry name" value="PAS"/>
    <property type="match status" value="1"/>
</dbReference>
<keyword evidence="8" id="KW-0694">RNA-binding</keyword>
<dbReference type="Gene3D" id="3.30.450.20">
    <property type="entry name" value="PAS domain"/>
    <property type="match status" value="1"/>
</dbReference>
<organism evidence="12 13">
    <name type="scientific">Thermanaerosceptrum fracticalcis</name>
    <dbReference type="NCBI Taxonomy" id="1712410"/>
    <lineage>
        <taxon>Bacteria</taxon>
        <taxon>Bacillati</taxon>
        <taxon>Bacillota</taxon>
        <taxon>Clostridia</taxon>
        <taxon>Eubacteriales</taxon>
        <taxon>Peptococcaceae</taxon>
        <taxon>Thermanaerosceptrum</taxon>
    </lineage>
</organism>
<evidence type="ECO:0000313" key="12">
    <source>
        <dbReference type="EMBL" id="QNB47950.1"/>
    </source>
</evidence>
<keyword evidence="3" id="KW-0819">tRNA processing</keyword>
<dbReference type="InterPro" id="IPR013767">
    <property type="entry name" value="PAS_fold"/>
</dbReference>
<evidence type="ECO:0000256" key="7">
    <source>
        <dbReference type="ARBA" id="ARBA00022842"/>
    </source>
</evidence>
<keyword evidence="4" id="KW-0808">Transferase</keyword>
<sequence length="195" mass="22041">MRISDLNILKGPFLSLNLSFRQIIQVFSQYSFSALPVMDGEGKYVGIIKAQDIFAHLEKLSYESSINQLCLPNEPVKENDKVFQVLEQDHFDIIPVVNDSKMLVGLITKTDLIDSALMWYKTTAEKYSQVVASSYNGIIAIDTEGKIFVFNPAAERILEREAKQYLGKHISELDPANGASSRHWQREAFPLALRS</sequence>
<keyword evidence="5" id="KW-0479">Metal-binding</keyword>
<evidence type="ECO:0000256" key="4">
    <source>
        <dbReference type="ARBA" id="ARBA00022695"/>
    </source>
</evidence>
<dbReference type="Gene3D" id="3.10.580.10">
    <property type="entry name" value="CBS-domain"/>
    <property type="match status" value="1"/>
</dbReference>
<dbReference type="GO" id="GO:0006355">
    <property type="term" value="P:regulation of DNA-templated transcription"/>
    <property type="evidence" value="ECO:0007669"/>
    <property type="project" value="InterPro"/>
</dbReference>
<evidence type="ECO:0000256" key="5">
    <source>
        <dbReference type="ARBA" id="ARBA00022723"/>
    </source>
</evidence>
<keyword evidence="6" id="KW-0547">Nucleotide-binding</keyword>
<dbReference type="KEGG" id="tfr:BR63_17805"/>
<protein>
    <submittedName>
        <fullName evidence="12">CBS domain-containing protein</fullName>
    </submittedName>
</protein>